<dbReference type="RefSeq" id="WP_377419340.1">
    <property type="nucleotide sequence ID" value="NZ_JBHSPR010000007.1"/>
</dbReference>
<dbReference type="InterPro" id="IPR006311">
    <property type="entry name" value="TAT_signal"/>
</dbReference>
<keyword evidence="3" id="KW-1185">Reference proteome</keyword>
<proteinExistence type="predicted"/>
<dbReference type="PROSITE" id="PS51257">
    <property type="entry name" value="PROKAR_LIPOPROTEIN"/>
    <property type="match status" value="1"/>
</dbReference>
<evidence type="ECO:0000313" key="2">
    <source>
        <dbReference type="EMBL" id="MFC6016191.1"/>
    </source>
</evidence>
<evidence type="ECO:0008006" key="4">
    <source>
        <dbReference type="Google" id="ProtNLM"/>
    </source>
</evidence>
<sequence>MGRNSRRSLVVAALWAVLATTALAGCVRTAPSAPAESWTRNGETVSIDVISTNDGPGHCEWQRARFLQISWPIYSAPEGQPKSAQYVRDPEGVLGQEALRLAFRTGVALPEDAKPTGYERDGTALWLAESDRESTAYLVTEDPRRVEAWPRADPPLGCD</sequence>
<accession>A0ABW1K358</accession>
<organism evidence="2 3">
    <name type="scientific">Plantactinospora solaniradicis</name>
    <dbReference type="NCBI Taxonomy" id="1723736"/>
    <lineage>
        <taxon>Bacteria</taxon>
        <taxon>Bacillati</taxon>
        <taxon>Actinomycetota</taxon>
        <taxon>Actinomycetes</taxon>
        <taxon>Micromonosporales</taxon>
        <taxon>Micromonosporaceae</taxon>
        <taxon>Plantactinospora</taxon>
    </lineage>
</organism>
<dbReference type="Proteomes" id="UP001596203">
    <property type="component" value="Unassembled WGS sequence"/>
</dbReference>
<gene>
    <name evidence="2" type="ORF">ACFP2T_08280</name>
</gene>
<dbReference type="PROSITE" id="PS51318">
    <property type="entry name" value="TAT"/>
    <property type="match status" value="1"/>
</dbReference>
<feature type="chain" id="PRO_5046164364" description="Lipoprotein" evidence="1">
    <location>
        <begin position="25"/>
        <end position="159"/>
    </location>
</feature>
<feature type="signal peptide" evidence="1">
    <location>
        <begin position="1"/>
        <end position="24"/>
    </location>
</feature>
<protein>
    <recommendedName>
        <fullName evidence="4">Lipoprotein</fullName>
    </recommendedName>
</protein>
<reference evidence="3" key="1">
    <citation type="journal article" date="2019" name="Int. J. Syst. Evol. Microbiol.">
        <title>The Global Catalogue of Microorganisms (GCM) 10K type strain sequencing project: providing services to taxonomists for standard genome sequencing and annotation.</title>
        <authorList>
            <consortium name="The Broad Institute Genomics Platform"/>
            <consortium name="The Broad Institute Genome Sequencing Center for Infectious Disease"/>
            <person name="Wu L."/>
            <person name="Ma J."/>
        </authorList>
    </citation>
    <scope>NUCLEOTIDE SEQUENCE [LARGE SCALE GENOMIC DNA]</scope>
    <source>
        <strain evidence="3">ZS-35-S2</strain>
    </source>
</reference>
<evidence type="ECO:0000256" key="1">
    <source>
        <dbReference type="SAM" id="SignalP"/>
    </source>
</evidence>
<dbReference type="EMBL" id="JBHSPR010000007">
    <property type="protein sequence ID" value="MFC6016191.1"/>
    <property type="molecule type" value="Genomic_DNA"/>
</dbReference>
<keyword evidence="1" id="KW-0732">Signal</keyword>
<comment type="caution">
    <text evidence="2">The sequence shown here is derived from an EMBL/GenBank/DDBJ whole genome shotgun (WGS) entry which is preliminary data.</text>
</comment>
<name>A0ABW1K358_9ACTN</name>
<evidence type="ECO:0000313" key="3">
    <source>
        <dbReference type="Proteomes" id="UP001596203"/>
    </source>
</evidence>